<evidence type="ECO:0000256" key="1">
    <source>
        <dbReference type="ARBA" id="ARBA00022729"/>
    </source>
</evidence>
<organism evidence="2 3">
    <name type="scientific">Elaeophora elaphi</name>
    <dbReference type="NCBI Taxonomy" id="1147741"/>
    <lineage>
        <taxon>Eukaryota</taxon>
        <taxon>Metazoa</taxon>
        <taxon>Ecdysozoa</taxon>
        <taxon>Nematoda</taxon>
        <taxon>Chromadorea</taxon>
        <taxon>Rhabditida</taxon>
        <taxon>Spirurina</taxon>
        <taxon>Spiruromorpha</taxon>
        <taxon>Filarioidea</taxon>
        <taxon>Onchocercidae</taxon>
        <taxon>Elaeophora</taxon>
    </lineage>
</organism>
<reference evidence="3" key="1">
    <citation type="submission" date="2017-02" db="UniProtKB">
        <authorList>
            <consortium name="WormBaseParasite"/>
        </authorList>
    </citation>
    <scope>IDENTIFICATION</scope>
</reference>
<dbReference type="PANTHER" id="PTHR37976">
    <property type="entry name" value="PROTEIN CBG16927"/>
    <property type="match status" value="1"/>
</dbReference>
<dbReference type="Gene3D" id="2.70.220.10">
    <property type="entry name" value="Ganglioside GM2 activator"/>
    <property type="match status" value="1"/>
</dbReference>
<evidence type="ECO:0000313" key="3">
    <source>
        <dbReference type="WBParaSite" id="EEL_0001064301-mRNA-1"/>
    </source>
</evidence>
<dbReference type="PANTHER" id="PTHR37976:SF1">
    <property type="entry name" value="PROTEIN CBG16926"/>
    <property type="match status" value="1"/>
</dbReference>
<evidence type="ECO:0000313" key="2">
    <source>
        <dbReference type="Proteomes" id="UP000050640"/>
    </source>
</evidence>
<dbReference type="AlphaFoldDB" id="A0A0R3S771"/>
<protein>
    <submittedName>
        <fullName evidence="3">Integrin_alpha2 domain-containing protein</fullName>
    </submittedName>
</protein>
<sequence length="247" mass="28000">LIRKVIFLGYAKSFLGYSKWNRSLEFESGDGKKRPQLQVQSDKPGCYIISGRTKVFREFSTDFSIYVEIRTSASRQRVTEPCINQGSDGCGGLGSCLYCHTCNNLDSKIGVKAELLENGKKLDCKTRLTPGIYDNIQLAFCLPEMEEILKSHGLSQKSLLSLVEGDDFIRKFGIFATIYIFNTDVSKLMQAQSRIIEVHNDRNKALFKGEPLPSELYWSLPFNLMIKNEKSYSACHIIHCNIDINTQ</sequence>
<dbReference type="WBParaSite" id="EEL_0001064301-mRNA-1">
    <property type="protein sequence ID" value="EEL_0001064301-mRNA-1"/>
    <property type="gene ID" value="EEL_0001064301"/>
</dbReference>
<name>A0A0R3S771_9BILA</name>
<dbReference type="InterPro" id="IPR036846">
    <property type="entry name" value="GM2-AP_sf"/>
</dbReference>
<proteinExistence type="predicted"/>
<accession>A0A0R3S771</accession>
<dbReference type="Proteomes" id="UP000050640">
    <property type="component" value="Unplaced"/>
</dbReference>
<keyword evidence="2" id="KW-1185">Reference proteome</keyword>
<dbReference type="SUPFAM" id="SSF63707">
    <property type="entry name" value="Ganglioside M2 (gm2) activator"/>
    <property type="match status" value="1"/>
</dbReference>
<keyword evidence="1" id="KW-0732">Signal</keyword>